<dbReference type="EMBL" id="BK016017">
    <property type="protein sequence ID" value="DAF89862.1"/>
    <property type="molecule type" value="Genomic_DNA"/>
</dbReference>
<evidence type="ECO:0000313" key="1">
    <source>
        <dbReference type="EMBL" id="DAF89862.1"/>
    </source>
</evidence>
<accession>A0A8S5U640</accession>
<proteinExistence type="predicted"/>
<protein>
    <submittedName>
        <fullName evidence="1">Uncharacterized protein</fullName>
    </submittedName>
</protein>
<organism evidence="1">
    <name type="scientific">Siphoviridae sp. cteLh2</name>
    <dbReference type="NCBI Taxonomy" id="2825590"/>
    <lineage>
        <taxon>Viruses</taxon>
        <taxon>Duplodnaviria</taxon>
        <taxon>Heunggongvirae</taxon>
        <taxon>Uroviricota</taxon>
        <taxon>Caudoviricetes</taxon>
    </lineage>
</organism>
<sequence length="60" mass="6996">MIRSLCGKLWQYGVEEIEGLDSERLTLDKSTLKTGTTFKEINNGGKVFKYEKSTNQWYEM</sequence>
<name>A0A8S5U640_9CAUD</name>
<reference evidence="1" key="1">
    <citation type="journal article" date="2021" name="Proc. Natl. Acad. Sci. U.S.A.">
        <title>A Catalog of Tens of Thousands of Viruses from Human Metagenomes Reveals Hidden Associations with Chronic Diseases.</title>
        <authorList>
            <person name="Tisza M.J."/>
            <person name="Buck C.B."/>
        </authorList>
    </citation>
    <scope>NUCLEOTIDE SEQUENCE</scope>
    <source>
        <strain evidence="1">CteLh2</strain>
    </source>
</reference>